<feature type="compositionally biased region" description="Polar residues" evidence="1">
    <location>
        <begin position="560"/>
        <end position="577"/>
    </location>
</feature>
<name>A0AAV9X788_9PEZI</name>
<keyword evidence="4" id="KW-1185">Reference proteome</keyword>
<accession>A0AAV9X788</accession>
<feature type="region of interest" description="Disordered" evidence="1">
    <location>
        <begin position="63"/>
        <end position="108"/>
    </location>
</feature>
<feature type="compositionally biased region" description="Low complexity" evidence="1">
    <location>
        <begin position="1"/>
        <end position="10"/>
    </location>
</feature>
<feature type="compositionally biased region" description="Low complexity" evidence="1">
    <location>
        <begin position="517"/>
        <end position="543"/>
    </location>
</feature>
<dbReference type="SUPFAM" id="SSF48425">
    <property type="entry name" value="Sec7 domain"/>
    <property type="match status" value="1"/>
</dbReference>
<dbReference type="PANTHER" id="PTHR10663:SF373">
    <property type="entry name" value="PH AND SEC7 DOMAIN-CONTAINING PROTEIN C11E3.11C"/>
    <property type="match status" value="1"/>
</dbReference>
<dbReference type="InterPro" id="IPR000904">
    <property type="entry name" value="Sec7_dom"/>
</dbReference>
<gene>
    <name evidence="3" type="ORF">TWF694_010848</name>
</gene>
<feature type="compositionally biased region" description="Polar residues" evidence="1">
    <location>
        <begin position="1042"/>
        <end position="1056"/>
    </location>
</feature>
<evidence type="ECO:0000313" key="3">
    <source>
        <dbReference type="EMBL" id="KAK6537953.1"/>
    </source>
</evidence>
<dbReference type="GO" id="GO:0032012">
    <property type="term" value="P:regulation of ARF protein signal transduction"/>
    <property type="evidence" value="ECO:0007669"/>
    <property type="project" value="InterPro"/>
</dbReference>
<dbReference type="InterPro" id="IPR035999">
    <property type="entry name" value="Sec7_dom_sf"/>
</dbReference>
<feature type="domain" description="SEC7" evidence="2">
    <location>
        <begin position="757"/>
        <end position="916"/>
    </location>
</feature>
<feature type="compositionally biased region" description="Polar residues" evidence="1">
    <location>
        <begin position="431"/>
        <end position="441"/>
    </location>
</feature>
<feature type="compositionally biased region" description="Basic and acidic residues" evidence="1">
    <location>
        <begin position="442"/>
        <end position="454"/>
    </location>
</feature>
<feature type="region of interest" description="Disordered" evidence="1">
    <location>
        <begin position="113"/>
        <end position="132"/>
    </location>
</feature>
<dbReference type="PANTHER" id="PTHR10663">
    <property type="entry name" value="GUANYL-NUCLEOTIDE EXCHANGE FACTOR"/>
    <property type="match status" value="1"/>
</dbReference>
<dbReference type="EMBL" id="JAVHJO010000008">
    <property type="protein sequence ID" value="KAK6537953.1"/>
    <property type="molecule type" value="Genomic_DNA"/>
</dbReference>
<feature type="compositionally biased region" description="Basic and acidic residues" evidence="1">
    <location>
        <begin position="1495"/>
        <end position="1505"/>
    </location>
</feature>
<feature type="region of interest" description="Disordered" evidence="1">
    <location>
        <begin position="1348"/>
        <end position="1369"/>
    </location>
</feature>
<feature type="region of interest" description="Disordered" evidence="1">
    <location>
        <begin position="256"/>
        <end position="298"/>
    </location>
</feature>
<feature type="compositionally biased region" description="Low complexity" evidence="1">
    <location>
        <begin position="85"/>
        <end position="94"/>
    </location>
</feature>
<feature type="region of interest" description="Disordered" evidence="1">
    <location>
        <begin position="641"/>
        <end position="705"/>
    </location>
</feature>
<dbReference type="SUPFAM" id="SSF50729">
    <property type="entry name" value="PH domain-like"/>
    <property type="match status" value="1"/>
</dbReference>
<feature type="region of interest" description="Disordered" evidence="1">
    <location>
        <begin position="171"/>
        <end position="201"/>
    </location>
</feature>
<dbReference type="Gene3D" id="1.10.1000.11">
    <property type="entry name" value="Arf Nucleotide-binding Site Opener,domain 2"/>
    <property type="match status" value="1"/>
</dbReference>
<dbReference type="InterPro" id="IPR011993">
    <property type="entry name" value="PH-like_dom_sf"/>
</dbReference>
<feature type="compositionally biased region" description="Low complexity" evidence="1">
    <location>
        <begin position="63"/>
        <end position="74"/>
    </location>
</feature>
<feature type="compositionally biased region" description="Basic residues" evidence="1">
    <location>
        <begin position="367"/>
        <end position="380"/>
    </location>
</feature>
<reference evidence="3 4" key="1">
    <citation type="submission" date="2019-10" db="EMBL/GenBank/DDBJ databases">
        <authorList>
            <person name="Palmer J.M."/>
        </authorList>
    </citation>
    <scope>NUCLEOTIDE SEQUENCE [LARGE SCALE GENOMIC DNA]</scope>
    <source>
        <strain evidence="3 4">TWF694</strain>
    </source>
</reference>
<feature type="region of interest" description="Disordered" evidence="1">
    <location>
        <begin position="312"/>
        <end position="412"/>
    </location>
</feature>
<feature type="compositionally biased region" description="Basic and acidic residues" evidence="1">
    <location>
        <begin position="282"/>
        <end position="294"/>
    </location>
</feature>
<dbReference type="InterPro" id="IPR041681">
    <property type="entry name" value="PH_9"/>
</dbReference>
<dbReference type="Gene3D" id="2.30.29.30">
    <property type="entry name" value="Pleckstrin-homology domain (PH domain)/Phosphotyrosine-binding domain (PTB)"/>
    <property type="match status" value="1"/>
</dbReference>
<evidence type="ECO:0000256" key="1">
    <source>
        <dbReference type="SAM" id="MobiDB-lite"/>
    </source>
</evidence>
<evidence type="ECO:0000313" key="4">
    <source>
        <dbReference type="Proteomes" id="UP001365542"/>
    </source>
</evidence>
<feature type="region of interest" description="Disordered" evidence="1">
    <location>
        <begin position="430"/>
        <end position="604"/>
    </location>
</feature>
<feature type="region of interest" description="Disordered" evidence="1">
    <location>
        <begin position="731"/>
        <end position="769"/>
    </location>
</feature>
<dbReference type="SMART" id="SM00222">
    <property type="entry name" value="Sec7"/>
    <property type="match status" value="1"/>
</dbReference>
<organism evidence="3 4">
    <name type="scientific">Orbilia ellipsospora</name>
    <dbReference type="NCBI Taxonomy" id="2528407"/>
    <lineage>
        <taxon>Eukaryota</taxon>
        <taxon>Fungi</taxon>
        <taxon>Dikarya</taxon>
        <taxon>Ascomycota</taxon>
        <taxon>Pezizomycotina</taxon>
        <taxon>Orbiliomycetes</taxon>
        <taxon>Orbiliales</taxon>
        <taxon>Orbiliaceae</taxon>
        <taxon>Orbilia</taxon>
    </lineage>
</organism>
<feature type="compositionally biased region" description="Basic residues" evidence="1">
    <location>
        <begin position="11"/>
        <end position="25"/>
    </location>
</feature>
<feature type="region of interest" description="Disordered" evidence="1">
    <location>
        <begin position="1495"/>
        <end position="1518"/>
    </location>
</feature>
<dbReference type="InterPro" id="IPR023394">
    <property type="entry name" value="Sec7_C_sf"/>
</dbReference>
<feature type="region of interest" description="Disordered" evidence="1">
    <location>
        <begin position="1"/>
        <end position="44"/>
    </location>
</feature>
<dbReference type="GO" id="GO:0005085">
    <property type="term" value="F:guanyl-nucleotide exchange factor activity"/>
    <property type="evidence" value="ECO:0007669"/>
    <property type="project" value="InterPro"/>
</dbReference>
<dbReference type="Pfam" id="PF15410">
    <property type="entry name" value="PH_9"/>
    <property type="match status" value="1"/>
</dbReference>
<protein>
    <recommendedName>
        <fullName evidence="2">SEC7 domain-containing protein</fullName>
    </recommendedName>
</protein>
<feature type="compositionally biased region" description="Polar residues" evidence="1">
    <location>
        <begin position="641"/>
        <end position="653"/>
    </location>
</feature>
<comment type="caution">
    <text evidence="3">The sequence shown here is derived from an EMBL/GenBank/DDBJ whole genome shotgun (WGS) entry which is preliminary data.</text>
</comment>
<evidence type="ECO:0000259" key="2">
    <source>
        <dbReference type="PROSITE" id="PS50190"/>
    </source>
</evidence>
<sequence length="1518" mass="166966">MDFSTSTSSLHHPHQHHHHQHHHNHSPSPASSRSRAVSSHKLSAAAPLQIHRSASASALIASGSGSRGALSSNSQGPSDPRSKKSIASSSSSTAAPPPPVPNIPSFHLRNTNNQAFFSSGAPSNSFAGSRPGSAKLTIDTSLSNSYLRQQQQPQQNRSVSDTPYLTANQYQSSSSRRGLAAGDGYLTASKGTPTDRHELVAPSDTGFRNSLVDNLLLDFDKLGQDFSCDPVFDKFLDPFYSDTLNAQGDTYAYQDQDYAPSRLPTSYHQRKRSESNPVLPHRFYETQRSPKEPYLEEEEDVFEHNGTLVYTSDGRFITTPPQSRRGAPPSRQQSYTFEPFSDAAPTPRISNRSRAREPELPRQPNHLQRKRSTRSNKSLRRATDTMAEQAPLPTIPSEAHSSEPLASVPAKQASKPGFFRRVFGGGVTVAPRSSSISQTQPHTEENARPVEGIKRHASVSANPVSHVPDQIPPRTPQLVTKKSSGFFRRRKRSESEHEPVPDLPKAITSQINDTEITHSSHPPGTGSSSRPETAPSRSQSRSQPARHEREISDASILPNVVTSSPNNRNPTSLQSRRPTIRSIESELSNRIFPSKEADPNPDKITTAANISLDDVASNTQTTKDMYNPPKPDAATIQIQETTSAQPTKPTQFEGSFLRDDDSDSGTENTAAPASKLTAEAAASDIKPYSPGTDRTGSTGDVFYDAASSAGRNNSITEHKTESATTMPVVVLPQPDDEDTQRTEEAMPRPNKTPKSNEEEFEGQPSAEEKDAARKLFEGDEEFLPKIKAAAFLGEAGAPSGRIRSAYMSMFDWTSINILVAFRGLCEKLLLKAETQQVDRIVSAVAKRWCECNPNHGFKDADVVHTIIYSILLVNTDLHMADLQSSQRMTKAQFVKNTLATIKRGLDTDENENPRDIARCQTPYELDEPSDELHHHVPVLSKRLSFIRAPNAVHRFFDDNSTENFPHGSLDGNGTGGENGGPLINAPFLGNIKQWEYTLEAILKEFYSSIRAVALPLHGVTNSDRSPDSMVAPSTLGKELRRTNSTVSKAPSESSMSLRMDRYGGSFGSSIGNSSTTRLGSKWKSNRSRPRLYPGSFAGSSRTSFDDRLWSPSASSTWSKYSLDKTATTMMSTDSLGSGFGQGDYMQSIGFANALSTAIIREETGNNGFGSDDGEQSIQPTVLDDDIDELALYGAPWAKEGMIKHKHHLEATDKRAKNRGWVECFAVVEKGWMRLFLFPSDKRKITQGIVGGGNWMENAESIGSFMLRQTLASALPPPGYSRSRPHVFALSLPNGAVHLFQCGTADIVKEWVGTANYWSARLSKEPLVGGVSNIEYGWNNCIDLDAFAQTQSPPSTSQHQPRPSFQGSMRSSIDHHGVRARLPGDKAVIADWSPPAQSMFASPLNESDQHKALESYVKNIEEELQKHNELRSAMLLAFTPRHPNYNKAMNNWERKSSYLLKEIVKFRTYIDALSSATVNKDRIMKEKEQRAMELAMDKMDVSEKSAETILPPDTSIEAQ</sequence>
<proteinExistence type="predicted"/>
<dbReference type="PROSITE" id="PS50190">
    <property type="entry name" value="SEC7"/>
    <property type="match status" value="1"/>
</dbReference>
<dbReference type="Pfam" id="PF01369">
    <property type="entry name" value="Sec7"/>
    <property type="match status" value="1"/>
</dbReference>
<feature type="compositionally biased region" description="Low complexity" evidence="1">
    <location>
        <begin position="26"/>
        <end position="43"/>
    </location>
</feature>
<feature type="compositionally biased region" description="Low complexity" evidence="1">
    <location>
        <begin position="1348"/>
        <end position="1363"/>
    </location>
</feature>
<feature type="region of interest" description="Disordered" evidence="1">
    <location>
        <begin position="1039"/>
        <end position="1058"/>
    </location>
</feature>
<dbReference type="Proteomes" id="UP001365542">
    <property type="component" value="Unassembled WGS sequence"/>
</dbReference>
<feature type="compositionally biased region" description="Polar residues" evidence="1">
    <location>
        <begin position="113"/>
        <end position="127"/>
    </location>
</feature>